<proteinExistence type="predicted"/>
<protein>
    <recommendedName>
        <fullName evidence="3">N-acetyltransferase domain-containing protein</fullName>
    </recommendedName>
</protein>
<reference evidence="1 2" key="1">
    <citation type="journal article" date="2024" name="Nat. Commun.">
        <title>Phylogenomics reveals the evolutionary origins of lichenization in chlorophyte algae.</title>
        <authorList>
            <person name="Puginier C."/>
            <person name="Libourel C."/>
            <person name="Otte J."/>
            <person name="Skaloud P."/>
            <person name="Haon M."/>
            <person name="Grisel S."/>
            <person name="Petersen M."/>
            <person name="Berrin J.G."/>
            <person name="Delaux P.M."/>
            <person name="Dal Grande F."/>
            <person name="Keller J."/>
        </authorList>
    </citation>
    <scope>NUCLEOTIDE SEQUENCE [LARGE SCALE GENOMIC DNA]</scope>
    <source>
        <strain evidence="1 2">SAG 245.80</strain>
    </source>
</reference>
<dbReference type="Proteomes" id="UP001445335">
    <property type="component" value="Unassembled WGS sequence"/>
</dbReference>
<sequence>MEPQLDCGVEWIDLESEELGCDQARWQHIGLACEGERMLGAVAVKRFGALRAAWMAASDWVLVDALAPAEALVDFVAVEPEARLRGVAEDNEGARRLIERCGFRAQ</sequence>
<evidence type="ECO:0000313" key="1">
    <source>
        <dbReference type="EMBL" id="KAK9826189.1"/>
    </source>
</evidence>
<evidence type="ECO:0008006" key="3">
    <source>
        <dbReference type="Google" id="ProtNLM"/>
    </source>
</evidence>
<organism evidence="1 2">
    <name type="scientific">Elliptochloris bilobata</name>
    <dbReference type="NCBI Taxonomy" id="381761"/>
    <lineage>
        <taxon>Eukaryota</taxon>
        <taxon>Viridiplantae</taxon>
        <taxon>Chlorophyta</taxon>
        <taxon>core chlorophytes</taxon>
        <taxon>Trebouxiophyceae</taxon>
        <taxon>Trebouxiophyceae incertae sedis</taxon>
        <taxon>Elliptochloris clade</taxon>
        <taxon>Elliptochloris</taxon>
    </lineage>
</organism>
<gene>
    <name evidence="1" type="ORF">WJX81_006075</name>
</gene>
<evidence type="ECO:0000313" key="2">
    <source>
        <dbReference type="Proteomes" id="UP001445335"/>
    </source>
</evidence>
<dbReference type="EMBL" id="JALJOU010000067">
    <property type="protein sequence ID" value="KAK9826189.1"/>
    <property type="molecule type" value="Genomic_DNA"/>
</dbReference>
<name>A0AAW1QXD9_9CHLO</name>
<dbReference type="AlphaFoldDB" id="A0AAW1QXD9"/>
<accession>A0AAW1QXD9</accession>
<dbReference type="InterPro" id="IPR016181">
    <property type="entry name" value="Acyl_CoA_acyltransferase"/>
</dbReference>
<dbReference type="SUPFAM" id="SSF55729">
    <property type="entry name" value="Acyl-CoA N-acyltransferases (Nat)"/>
    <property type="match status" value="1"/>
</dbReference>
<keyword evidence="2" id="KW-1185">Reference proteome</keyword>
<comment type="caution">
    <text evidence="1">The sequence shown here is derived from an EMBL/GenBank/DDBJ whole genome shotgun (WGS) entry which is preliminary data.</text>
</comment>